<protein>
    <submittedName>
        <fullName evidence="1">Uncharacterized protein</fullName>
    </submittedName>
</protein>
<accession>A0AAN7WVE2</accession>
<keyword evidence="2" id="KW-1185">Reference proteome</keyword>
<sequence length="69" mass="7651">MTQVQRLAPALRRQPVCVSVVSANLQGTRVHIVRRRTASCMPVTRKTRQKGFPSSQGNHDMKCCSCQGP</sequence>
<reference evidence="1 2" key="2">
    <citation type="journal article" date="2023" name="Mol. Biol. Evol.">
        <title>Genomics of Secondarily Temperate Adaptation in the Only Non-Antarctic Icefish.</title>
        <authorList>
            <person name="Rivera-Colon A.G."/>
            <person name="Rayamajhi N."/>
            <person name="Minhas B.F."/>
            <person name="Madrigal G."/>
            <person name="Bilyk K.T."/>
            <person name="Yoon V."/>
            <person name="Hune M."/>
            <person name="Gregory S."/>
            <person name="Cheng C.H.C."/>
            <person name="Catchen J.M."/>
        </authorList>
    </citation>
    <scope>NUCLEOTIDE SEQUENCE [LARGE SCALE GENOMIC DNA]</scope>
    <source>
        <strain evidence="1">JMC-PN-2008</strain>
    </source>
</reference>
<organism evidence="1 2">
    <name type="scientific">Eleginops maclovinus</name>
    <name type="common">Patagonian blennie</name>
    <name type="synonym">Eleginus maclovinus</name>
    <dbReference type="NCBI Taxonomy" id="56733"/>
    <lineage>
        <taxon>Eukaryota</taxon>
        <taxon>Metazoa</taxon>
        <taxon>Chordata</taxon>
        <taxon>Craniata</taxon>
        <taxon>Vertebrata</taxon>
        <taxon>Euteleostomi</taxon>
        <taxon>Actinopterygii</taxon>
        <taxon>Neopterygii</taxon>
        <taxon>Teleostei</taxon>
        <taxon>Neoteleostei</taxon>
        <taxon>Acanthomorphata</taxon>
        <taxon>Eupercaria</taxon>
        <taxon>Perciformes</taxon>
        <taxon>Notothenioidei</taxon>
        <taxon>Eleginopidae</taxon>
        <taxon>Eleginops</taxon>
    </lineage>
</organism>
<gene>
    <name evidence="1" type="ORF">PBY51_017019</name>
</gene>
<dbReference type="EMBL" id="JAUZQC010000026">
    <property type="protein sequence ID" value="KAK5847930.1"/>
    <property type="molecule type" value="Genomic_DNA"/>
</dbReference>
<dbReference type="AlphaFoldDB" id="A0AAN7WVE2"/>
<proteinExistence type="predicted"/>
<dbReference type="Proteomes" id="UP001346869">
    <property type="component" value="Unassembled WGS sequence"/>
</dbReference>
<name>A0AAN7WVE2_ELEMC</name>
<comment type="caution">
    <text evidence="1">The sequence shown here is derived from an EMBL/GenBank/DDBJ whole genome shotgun (WGS) entry which is preliminary data.</text>
</comment>
<evidence type="ECO:0000313" key="2">
    <source>
        <dbReference type="Proteomes" id="UP001346869"/>
    </source>
</evidence>
<reference evidence="1 2" key="1">
    <citation type="journal article" date="2023" name="Genes (Basel)">
        <title>Chromosome-Level Genome Assembly and Circadian Gene Repertoire of the Patagonia Blennie Eleginops maclovinus-The Closest Ancestral Proxy of Antarctic Cryonotothenioids.</title>
        <authorList>
            <person name="Cheng C.C."/>
            <person name="Rivera-Colon A.G."/>
            <person name="Minhas B.F."/>
            <person name="Wilson L."/>
            <person name="Rayamajhi N."/>
            <person name="Vargas-Chacoff L."/>
            <person name="Catchen J.M."/>
        </authorList>
    </citation>
    <scope>NUCLEOTIDE SEQUENCE [LARGE SCALE GENOMIC DNA]</scope>
    <source>
        <strain evidence="1">JMC-PN-2008</strain>
    </source>
</reference>
<evidence type="ECO:0000313" key="1">
    <source>
        <dbReference type="EMBL" id="KAK5847930.1"/>
    </source>
</evidence>